<evidence type="ECO:0000256" key="3">
    <source>
        <dbReference type="ARBA" id="ARBA00022448"/>
    </source>
</evidence>
<dbReference type="SUPFAM" id="SSF161098">
    <property type="entry name" value="MetI-like"/>
    <property type="match status" value="1"/>
</dbReference>
<dbReference type="Pfam" id="PF00528">
    <property type="entry name" value="BPD_transp_1"/>
    <property type="match status" value="1"/>
</dbReference>
<evidence type="ECO:0000256" key="4">
    <source>
        <dbReference type="ARBA" id="ARBA00022475"/>
    </source>
</evidence>
<dbReference type="Proteomes" id="UP001230156">
    <property type="component" value="Unassembled WGS sequence"/>
</dbReference>
<keyword evidence="5 8" id="KW-0812">Transmembrane</keyword>
<evidence type="ECO:0000259" key="9">
    <source>
        <dbReference type="PROSITE" id="PS50928"/>
    </source>
</evidence>
<feature type="transmembrane region" description="Helical" evidence="8">
    <location>
        <begin position="148"/>
        <end position="167"/>
    </location>
</feature>
<feature type="transmembrane region" description="Helical" evidence="8">
    <location>
        <begin position="199"/>
        <end position="220"/>
    </location>
</feature>
<feature type="transmembrane region" description="Helical" evidence="8">
    <location>
        <begin position="249"/>
        <end position="272"/>
    </location>
</feature>
<keyword evidence="11" id="KW-1185">Reference proteome</keyword>
<accession>A0ABU0YPP9</accession>
<dbReference type="CDD" id="cd06261">
    <property type="entry name" value="TM_PBP2"/>
    <property type="match status" value="1"/>
</dbReference>
<sequence>MTSNRLLLLAPGLAWLTALLIIPCGLIFVLGFFERGVYGGIDYTLTTENFARAVDPLYAGIFLYSARIALTAVVFSLLIGYPAATCIAKQPKRRQMPLLILVMMPFWSNYLIRTYAWIVLLNREGLINGALTKLGAISEPLPLLYNDFAIVTGLVYGYVPFMILALYSSISKLGPELAEASTDLGADSWRTFLRITLPLTLPGIAAGSVFVFVLSIGNFVTPDLLGGGKRTMLGNLIYDQFLTARDWPFGATLAFLLVALMMVLLTCQAVFVHRSATQEEARA</sequence>
<evidence type="ECO:0000256" key="5">
    <source>
        <dbReference type="ARBA" id="ARBA00022692"/>
    </source>
</evidence>
<name>A0ABU0YPP9_9PROT</name>
<comment type="similarity">
    <text evidence="2">Belongs to the binding-protein-dependent transport system permease family. CysTW subfamily.</text>
</comment>
<feature type="transmembrane region" description="Helical" evidence="8">
    <location>
        <begin position="96"/>
        <end position="118"/>
    </location>
</feature>
<keyword evidence="6 8" id="KW-1133">Transmembrane helix</keyword>
<evidence type="ECO:0000256" key="6">
    <source>
        <dbReference type="ARBA" id="ARBA00022989"/>
    </source>
</evidence>
<evidence type="ECO:0000313" key="10">
    <source>
        <dbReference type="EMBL" id="MDQ7248753.1"/>
    </source>
</evidence>
<dbReference type="Gene3D" id="1.10.3720.10">
    <property type="entry name" value="MetI-like"/>
    <property type="match status" value="1"/>
</dbReference>
<feature type="domain" description="ABC transmembrane type-1" evidence="9">
    <location>
        <begin position="62"/>
        <end position="266"/>
    </location>
</feature>
<feature type="transmembrane region" description="Helical" evidence="8">
    <location>
        <begin position="12"/>
        <end position="33"/>
    </location>
</feature>
<evidence type="ECO:0000256" key="1">
    <source>
        <dbReference type="ARBA" id="ARBA00004651"/>
    </source>
</evidence>
<comment type="caution">
    <text evidence="10">The sequence shown here is derived from an EMBL/GenBank/DDBJ whole genome shotgun (WGS) entry which is preliminary data.</text>
</comment>
<proteinExistence type="inferred from homology"/>
<dbReference type="PANTHER" id="PTHR42929">
    <property type="entry name" value="INNER MEMBRANE ABC TRANSPORTER PERMEASE PROTEIN YDCU-RELATED-RELATED"/>
    <property type="match status" value="1"/>
</dbReference>
<dbReference type="RefSeq" id="WP_379956236.1">
    <property type="nucleotide sequence ID" value="NZ_JAUYVI010000004.1"/>
</dbReference>
<keyword evidence="3 8" id="KW-0813">Transport</keyword>
<gene>
    <name evidence="10" type="ORF">Q8A70_13800</name>
</gene>
<comment type="subcellular location">
    <subcellularLocation>
        <location evidence="1 8">Cell membrane</location>
        <topology evidence="1 8">Multi-pass membrane protein</topology>
    </subcellularLocation>
</comment>
<dbReference type="EMBL" id="JAUYVI010000004">
    <property type="protein sequence ID" value="MDQ7248753.1"/>
    <property type="molecule type" value="Genomic_DNA"/>
</dbReference>
<organism evidence="10 11">
    <name type="scientific">Dongia sedimenti</name>
    <dbReference type="NCBI Taxonomy" id="3064282"/>
    <lineage>
        <taxon>Bacteria</taxon>
        <taxon>Pseudomonadati</taxon>
        <taxon>Pseudomonadota</taxon>
        <taxon>Alphaproteobacteria</taxon>
        <taxon>Rhodospirillales</taxon>
        <taxon>Dongiaceae</taxon>
        <taxon>Dongia</taxon>
    </lineage>
</organism>
<evidence type="ECO:0000256" key="8">
    <source>
        <dbReference type="RuleBase" id="RU363032"/>
    </source>
</evidence>
<dbReference type="PANTHER" id="PTHR42929:SF1">
    <property type="entry name" value="INNER MEMBRANE ABC TRANSPORTER PERMEASE PROTEIN YDCU-RELATED"/>
    <property type="match status" value="1"/>
</dbReference>
<feature type="transmembrane region" description="Helical" evidence="8">
    <location>
        <begin position="61"/>
        <end position="84"/>
    </location>
</feature>
<protein>
    <submittedName>
        <fullName evidence="10">ABC transporter permease</fullName>
    </submittedName>
</protein>
<keyword evidence="4" id="KW-1003">Cell membrane</keyword>
<dbReference type="InterPro" id="IPR035906">
    <property type="entry name" value="MetI-like_sf"/>
</dbReference>
<evidence type="ECO:0000256" key="7">
    <source>
        <dbReference type="ARBA" id="ARBA00023136"/>
    </source>
</evidence>
<evidence type="ECO:0000256" key="2">
    <source>
        <dbReference type="ARBA" id="ARBA00007069"/>
    </source>
</evidence>
<reference evidence="11" key="1">
    <citation type="submission" date="2023-08" db="EMBL/GenBank/DDBJ databases">
        <title>Rhodospirillaceae gen. nov., a novel taxon isolated from the Yangtze River Yuezi River estuary sludge.</title>
        <authorList>
            <person name="Ruan L."/>
        </authorList>
    </citation>
    <scope>NUCLEOTIDE SEQUENCE [LARGE SCALE GENOMIC DNA]</scope>
    <source>
        <strain evidence="11">R-7</strain>
    </source>
</reference>
<evidence type="ECO:0000313" key="11">
    <source>
        <dbReference type="Proteomes" id="UP001230156"/>
    </source>
</evidence>
<dbReference type="PROSITE" id="PS50928">
    <property type="entry name" value="ABC_TM1"/>
    <property type="match status" value="1"/>
</dbReference>
<dbReference type="InterPro" id="IPR000515">
    <property type="entry name" value="MetI-like"/>
</dbReference>
<keyword evidence="7 8" id="KW-0472">Membrane</keyword>